<dbReference type="STRING" id="927665.HMPREF1535_04065"/>
<feature type="transmembrane region" description="Helical" evidence="1">
    <location>
        <begin position="27"/>
        <end position="49"/>
    </location>
</feature>
<protein>
    <recommendedName>
        <fullName evidence="2">Signal transduction histidine kinase internal region domain-containing protein</fullName>
    </recommendedName>
</protein>
<dbReference type="AlphaFoldDB" id="A0A0F5ITE9"/>
<sequence>MPKSEGTYNSFLIDFLIAPKYRFGRHLLLVLFFTFVAFNMPYLTCAGFLDEVGGVIGYVSGLLLAFYLGGIYLHMYVLLPGLLLKNRYVLYIIIVSLLILVMIVVSFGSDYWLNRYSGQEPGYYSFFYKNRIMAVEIVSNFFLYGLLIAGTSITILLRHWMGFYQRKNELEKVNLKTELESLKDQINPEFLFNMLDEAGRQTFDNPEQASKVLMELSRLLRYQLYDGKREKVLLISEISFIERFLELAKMKYANLSFTVTKEGEVSRKLVPPLLFIPFAIHYIKQLSSEESRMDIYFCFRAGERKLFFSCICFAPGLPDGQKEHNEDLEDVKHRLDLLFKDAYKLETVDDGALCKTNLCIRL</sequence>
<evidence type="ECO:0000313" key="4">
    <source>
        <dbReference type="Proteomes" id="UP000033047"/>
    </source>
</evidence>
<dbReference type="EMBL" id="AQHV01000021">
    <property type="protein sequence ID" value="KKB48836.1"/>
    <property type="molecule type" value="Genomic_DNA"/>
</dbReference>
<feature type="domain" description="Signal transduction histidine kinase internal region" evidence="2">
    <location>
        <begin position="178"/>
        <end position="254"/>
    </location>
</feature>
<gene>
    <name evidence="3" type="ORF">HMPREF1535_04065</name>
</gene>
<dbReference type="InterPro" id="IPR010559">
    <property type="entry name" value="Sig_transdc_His_kin_internal"/>
</dbReference>
<organism evidence="3 4">
    <name type="scientific">Parabacteroides goldsteinii DSM 19448 = WAL 12034</name>
    <dbReference type="NCBI Taxonomy" id="927665"/>
    <lineage>
        <taxon>Bacteria</taxon>
        <taxon>Pseudomonadati</taxon>
        <taxon>Bacteroidota</taxon>
        <taxon>Bacteroidia</taxon>
        <taxon>Bacteroidales</taxon>
        <taxon>Tannerellaceae</taxon>
        <taxon>Parabacteroides</taxon>
    </lineage>
</organism>
<keyword evidence="1" id="KW-0472">Membrane</keyword>
<feature type="transmembrane region" description="Helical" evidence="1">
    <location>
        <begin position="132"/>
        <end position="157"/>
    </location>
</feature>
<evidence type="ECO:0000313" key="3">
    <source>
        <dbReference type="EMBL" id="KKB48836.1"/>
    </source>
</evidence>
<name>A0A0F5ITE9_9BACT</name>
<proteinExistence type="predicted"/>
<dbReference type="PATRIC" id="fig|927665.4.peg.4178"/>
<dbReference type="HOGENOM" id="CLU_020473_1_0_10"/>
<dbReference type="PANTHER" id="PTHR34220">
    <property type="entry name" value="SENSOR HISTIDINE KINASE YPDA"/>
    <property type="match status" value="1"/>
</dbReference>
<dbReference type="PANTHER" id="PTHR34220:SF7">
    <property type="entry name" value="SENSOR HISTIDINE KINASE YPDA"/>
    <property type="match status" value="1"/>
</dbReference>
<accession>A0A0F5ITE9</accession>
<reference evidence="3 4" key="1">
    <citation type="submission" date="2013-04" db="EMBL/GenBank/DDBJ databases">
        <title>The Genome Sequence of Parabacteroides goldsteinii DSM 19448.</title>
        <authorList>
            <consortium name="The Broad Institute Genomics Platform"/>
            <person name="Earl A."/>
            <person name="Ward D."/>
            <person name="Feldgarden M."/>
            <person name="Gevers D."/>
            <person name="Martens E."/>
            <person name="Sakamoto M."/>
            <person name="Benno Y."/>
            <person name="Song Y."/>
            <person name="Liu C."/>
            <person name="Lee J."/>
            <person name="Bolanos M."/>
            <person name="Vaisanen M.L."/>
            <person name="Finegold S.M."/>
            <person name="Walker B."/>
            <person name="Young S."/>
            <person name="Zeng Q."/>
            <person name="Gargeya S."/>
            <person name="Fitzgerald M."/>
            <person name="Haas B."/>
            <person name="Abouelleil A."/>
            <person name="Allen A.W."/>
            <person name="Alvarado L."/>
            <person name="Arachchi H.M."/>
            <person name="Berlin A.M."/>
            <person name="Chapman S.B."/>
            <person name="Gainer-Dewar J."/>
            <person name="Goldberg J."/>
            <person name="Griggs A."/>
            <person name="Gujja S."/>
            <person name="Hansen M."/>
            <person name="Howarth C."/>
            <person name="Imamovic A."/>
            <person name="Ireland A."/>
            <person name="Larimer J."/>
            <person name="McCowan C."/>
            <person name="Murphy C."/>
            <person name="Pearson M."/>
            <person name="Poon T.W."/>
            <person name="Priest M."/>
            <person name="Roberts A."/>
            <person name="Saif S."/>
            <person name="Shea T."/>
            <person name="Sisk P."/>
            <person name="Sykes S."/>
            <person name="Wortman J."/>
            <person name="Nusbaum C."/>
            <person name="Birren B."/>
        </authorList>
    </citation>
    <scope>NUCLEOTIDE SEQUENCE [LARGE SCALE GENOMIC DNA]</scope>
    <source>
        <strain evidence="3 4">DSM 19448</strain>
    </source>
</reference>
<dbReference type="GO" id="GO:0016020">
    <property type="term" value="C:membrane"/>
    <property type="evidence" value="ECO:0007669"/>
    <property type="project" value="InterPro"/>
</dbReference>
<evidence type="ECO:0000259" key="2">
    <source>
        <dbReference type="Pfam" id="PF06580"/>
    </source>
</evidence>
<dbReference type="RefSeq" id="WP_046147240.1">
    <property type="nucleotide sequence ID" value="NZ_KQ033913.1"/>
</dbReference>
<feature type="transmembrane region" description="Helical" evidence="1">
    <location>
        <begin position="88"/>
        <end position="112"/>
    </location>
</feature>
<dbReference type="Pfam" id="PF06580">
    <property type="entry name" value="His_kinase"/>
    <property type="match status" value="1"/>
</dbReference>
<evidence type="ECO:0000256" key="1">
    <source>
        <dbReference type="SAM" id="Phobius"/>
    </source>
</evidence>
<dbReference type="GO" id="GO:0000155">
    <property type="term" value="F:phosphorelay sensor kinase activity"/>
    <property type="evidence" value="ECO:0007669"/>
    <property type="project" value="InterPro"/>
</dbReference>
<keyword evidence="1" id="KW-1133">Transmembrane helix</keyword>
<comment type="caution">
    <text evidence="3">The sequence shown here is derived from an EMBL/GenBank/DDBJ whole genome shotgun (WGS) entry which is preliminary data.</text>
</comment>
<keyword evidence="1" id="KW-0812">Transmembrane</keyword>
<feature type="transmembrane region" description="Helical" evidence="1">
    <location>
        <begin position="55"/>
        <end position="76"/>
    </location>
</feature>
<dbReference type="InterPro" id="IPR050640">
    <property type="entry name" value="Bact_2-comp_sensor_kinase"/>
</dbReference>
<dbReference type="Proteomes" id="UP000033047">
    <property type="component" value="Unassembled WGS sequence"/>
</dbReference>